<accession>A0ABW1QB01</accession>
<evidence type="ECO:0000313" key="1">
    <source>
        <dbReference type="EMBL" id="MFC6145824.1"/>
    </source>
</evidence>
<organism evidence="1 2">
    <name type="scientific">Corynebacterium nasicanis</name>
    <dbReference type="NCBI Taxonomy" id="1448267"/>
    <lineage>
        <taxon>Bacteria</taxon>
        <taxon>Bacillati</taxon>
        <taxon>Actinomycetota</taxon>
        <taxon>Actinomycetes</taxon>
        <taxon>Mycobacteriales</taxon>
        <taxon>Corynebacteriaceae</taxon>
        <taxon>Corynebacterium</taxon>
    </lineage>
</organism>
<keyword evidence="2" id="KW-1185">Reference proteome</keyword>
<dbReference type="EMBL" id="JBHSQE010000001">
    <property type="protein sequence ID" value="MFC6145824.1"/>
    <property type="molecule type" value="Genomic_DNA"/>
</dbReference>
<name>A0ABW1QB01_9CORY</name>
<evidence type="ECO:0000313" key="2">
    <source>
        <dbReference type="Proteomes" id="UP001596244"/>
    </source>
</evidence>
<proteinExistence type="predicted"/>
<gene>
    <name evidence="1" type="ORF">ACFPUZ_03230</name>
</gene>
<dbReference type="Proteomes" id="UP001596244">
    <property type="component" value="Unassembled WGS sequence"/>
</dbReference>
<comment type="caution">
    <text evidence="1">The sequence shown here is derived from an EMBL/GenBank/DDBJ whole genome shotgun (WGS) entry which is preliminary data.</text>
</comment>
<dbReference type="InterPro" id="IPR025447">
    <property type="entry name" value="DUF4192"/>
</dbReference>
<reference evidence="2" key="1">
    <citation type="journal article" date="2019" name="Int. J. Syst. Evol. Microbiol.">
        <title>The Global Catalogue of Microorganisms (GCM) 10K type strain sequencing project: providing services to taxonomists for standard genome sequencing and annotation.</title>
        <authorList>
            <consortium name="The Broad Institute Genomics Platform"/>
            <consortium name="The Broad Institute Genome Sequencing Center for Infectious Disease"/>
            <person name="Wu L."/>
            <person name="Ma J."/>
        </authorList>
    </citation>
    <scope>NUCLEOTIDE SEQUENCE [LARGE SCALE GENOMIC DNA]</scope>
    <source>
        <strain evidence="2">CCUG 51943</strain>
    </source>
</reference>
<protein>
    <submittedName>
        <fullName evidence="1">DUF4192 family protein</fullName>
    </submittedName>
</protein>
<dbReference type="Pfam" id="PF13830">
    <property type="entry name" value="DUF4192"/>
    <property type="match status" value="1"/>
</dbReference>
<dbReference type="RefSeq" id="WP_376999811.1">
    <property type="nucleotide sequence ID" value="NZ_JBHSQE010000001.1"/>
</dbReference>
<sequence>MSAPAPVPHAPLTDPGQLVANLPGILGFYPQGSVIAMILTHQQDQRYELGPTLRVDLEDVEHLVEIMPGMVEPTDIALVIIVSEDQTATDQALSTITGQVDHLVEGVWACAQIEEGEPLHLLHGEVIPSQWRGATIPAIHAATATRDILHRGGHVALDRSEAHQRYQPVLLPSDQRQALETAVEAVDDRLDAIRDTAEGEIQSLIAQLRAGLEETPAGTTPQTVDADLLALACALLSANDLDIRDLVLGEVIDRPKSGQVLTHAVGVYGPDTLTRVTGLTAHALAVMATGGPRQQAQAALAVAREAAPLHGLTTLIHGAVVSGAEPAHIVDCVMSGVQILRARYGIAG</sequence>